<sequence length="42" mass="4624">MRQVVVDTRLHCRFSTLEKSDINDLAHHPHSVIAGSNPGLAT</sequence>
<evidence type="ECO:0000313" key="2">
    <source>
        <dbReference type="Proteomes" id="UP000316095"/>
    </source>
</evidence>
<dbReference type="Proteomes" id="UP000316095">
    <property type="component" value="Unassembled WGS sequence"/>
</dbReference>
<proteinExistence type="predicted"/>
<reference evidence="1 2" key="1">
    <citation type="submission" date="2019-02" db="EMBL/GenBank/DDBJ databases">
        <title>Deep-cultivation of Planctomycetes and their phenomic and genomic characterization uncovers novel biology.</title>
        <authorList>
            <person name="Wiegand S."/>
            <person name="Jogler M."/>
            <person name="Boedeker C."/>
            <person name="Pinto D."/>
            <person name="Vollmers J."/>
            <person name="Rivas-Marin E."/>
            <person name="Kohn T."/>
            <person name="Peeters S.H."/>
            <person name="Heuer A."/>
            <person name="Rast P."/>
            <person name="Oberbeckmann S."/>
            <person name="Bunk B."/>
            <person name="Jeske O."/>
            <person name="Meyerdierks A."/>
            <person name="Storesund J.E."/>
            <person name="Kallscheuer N."/>
            <person name="Luecker S."/>
            <person name="Lage O.M."/>
            <person name="Pohl T."/>
            <person name="Merkel B.J."/>
            <person name="Hornburger P."/>
            <person name="Mueller R.-W."/>
            <person name="Bruemmer F."/>
            <person name="Labrenz M."/>
            <person name="Spormann A.M."/>
            <person name="Op Den Camp H."/>
            <person name="Overmann J."/>
            <person name="Amann R."/>
            <person name="Jetten M.S.M."/>
            <person name="Mascher T."/>
            <person name="Medema M.H."/>
            <person name="Devos D.P."/>
            <person name="Kaster A.-K."/>
            <person name="Ovreas L."/>
            <person name="Rohde M."/>
            <person name="Galperin M.Y."/>
            <person name="Jogler C."/>
        </authorList>
    </citation>
    <scope>NUCLEOTIDE SEQUENCE [LARGE SCALE GENOMIC DNA]</scope>
    <source>
        <strain evidence="1 2">Pan54</strain>
    </source>
</reference>
<name>A0A5C5XJY2_9PLAN</name>
<dbReference type="EMBL" id="SJPG01000001">
    <property type="protein sequence ID" value="TWT62435.1"/>
    <property type="molecule type" value="Genomic_DNA"/>
</dbReference>
<evidence type="ECO:0000313" key="1">
    <source>
        <dbReference type="EMBL" id="TWT62435.1"/>
    </source>
</evidence>
<organism evidence="1 2">
    <name type="scientific">Rubinisphaera italica</name>
    <dbReference type="NCBI Taxonomy" id="2527969"/>
    <lineage>
        <taxon>Bacteria</taxon>
        <taxon>Pseudomonadati</taxon>
        <taxon>Planctomycetota</taxon>
        <taxon>Planctomycetia</taxon>
        <taxon>Planctomycetales</taxon>
        <taxon>Planctomycetaceae</taxon>
        <taxon>Rubinisphaera</taxon>
    </lineage>
</organism>
<comment type="caution">
    <text evidence="1">The sequence shown here is derived from an EMBL/GenBank/DDBJ whole genome shotgun (WGS) entry which is preliminary data.</text>
</comment>
<protein>
    <submittedName>
        <fullName evidence="1">Uncharacterized protein</fullName>
    </submittedName>
</protein>
<gene>
    <name evidence="1" type="ORF">Pan54_31770</name>
</gene>
<dbReference type="AlphaFoldDB" id="A0A5C5XJY2"/>
<accession>A0A5C5XJY2</accession>
<keyword evidence="2" id="KW-1185">Reference proteome</keyword>